<dbReference type="Gene3D" id="2.60.40.10">
    <property type="entry name" value="Immunoglobulins"/>
    <property type="match status" value="1"/>
</dbReference>
<dbReference type="InterPro" id="IPR013783">
    <property type="entry name" value="Ig-like_fold"/>
</dbReference>
<sequence length="276" mass="30169">MKKLLLVFLTVVSVTKTDLVFAQVSIAPTTIFIDQNGIGSVFITNPGDTPQEINVNFAFGYPGNDELGNLVMMYSDSVRANQFGIDARARAFPKTFILAPQQQQTVRIQVRPDRSLEAGTYFTRVKVTSNAQTADVEETVTEGVSTQVNFKFDQVIAAFQKVGEVTTGLEFEDIQVTQSDDLLRIVPAFKTTGNSPFIGSVTTTLKNAQNETVAEQGQTVALYFSGKRAVEIKLPENVPAGDYTVTLVYETKRGDIPSSDLVQSPTITKTIPVKLN</sequence>
<comment type="caution">
    <text evidence="1">The sequence shown here is derived from an EMBL/GenBank/DDBJ whole genome shotgun (WGS) entry which is preliminary data.</text>
</comment>
<evidence type="ECO:0008006" key="3">
    <source>
        <dbReference type="Google" id="ProtNLM"/>
    </source>
</evidence>
<evidence type="ECO:0000313" key="2">
    <source>
        <dbReference type="Proteomes" id="UP001500469"/>
    </source>
</evidence>
<dbReference type="Proteomes" id="UP001500469">
    <property type="component" value="Unassembled WGS sequence"/>
</dbReference>
<organism evidence="1 2">
    <name type="scientific">Algoriphagus jejuensis</name>
    <dbReference type="NCBI Taxonomy" id="419934"/>
    <lineage>
        <taxon>Bacteria</taxon>
        <taxon>Pseudomonadati</taxon>
        <taxon>Bacteroidota</taxon>
        <taxon>Cytophagia</taxon>
        <taxon>Cytophagales</taxon>
        <taxon>Cyclobacteriaceae</taxon>
        <taxon>Algoriphagus</taxon>
    </lineage>
</organism>
<evidence type="ECO:0000313" key="1">
    <source>
        <dbReference type="EMBL" id="GAA0878303.1"/>
    </source>
</evidence>
<proteinExistence type="predicted"/>
<dbReference type="RefSeq" id="WP_343849601.1">
    <property type="nucleotide sequence ID" value="NZ_BAAAFI010000004.1"/>
</dbReference>
<reference evidence="1 2" key="1">
    <citation type="journal article" date="2019" name="Int. J. Syst. Evol. Microbiol.">
        <title>The Global Catalogue of Microorganisms (GCM) 10K type strain sequencing project: providing services to taxonomists for standard genome sequencing and annotation.</title>
        <authorList>
            <consortium name="The Broad Institute Genomics Platform"/>
            <consortium name="The Broad Institute Genome Sequencing Center for Infectious Disease"/>
            <person name="Wu L."/>
            <person name="Ma J."/>
        </authorList>
    </citation>
    <scope>NUCLEOTIDE SEQUENCE [LARGE SCALE GENOMIC DNA]</scope>
    <source>
        <strain evidence="1 2">JCM 16112</strain>
    </source>
</reference>
<protein>
    <recommendedName>
        <fullName evidence="3">P pilus assembly chaperone PapD</fullName>
    </recommendedName>
</protein>
<dbReference type="EMBL" id="BAAAFI010000004">
    <property type="protein sequence ID" value="GAA0878303.1"/>
    <property type="molecule type" value="Genomic_DNA"/>
</dbReference>
<accession>A0ABN1MY04</accession>
<gene>
    <name evidence="1" type="ORF">GCM10009119_12710</name>
</gene>
<name>A0ABN1MY04_9BACT</name>
<keyword evidence="2" id="KW-1185">Reference proteome</keyword>